<name>A0AAW1Y380_RUBAR</name>
<keyword evidence="3" id="KW-0472">Membrane</keyword>
<keyword evidence="1" id="KW-0012">Acyltransferase</keyword>
<dbReference type="InterPro" id="IPR012392">
    <property type="entry name" value="3-ktacl-CoA_syn"/>
</dbReference>
<dbReference type="InterPro" id="IPR013601">
    <property type="entry name" value="FAE1_typ3_polyketide_synth"/>
</dbReference>
<reference evidence="5 6" key="1">
    <citation type="journal article" date="2023" name="G3 (Bethesda)">
        <title>A chromosome-length genome assembly and annotation of blackberry (Rubus argutus, cv. 'Hillquist').</title>
        <authorList>
            <person name="Bruna T."/>
            <person name="Aryal R."/>
            <person name="Dudchenko O."/>
            <person name="Sargent D.J."/>
            <person name="Mead D."/>
            <person name="Buti M."/>
            <person name="Cavallini A."/>
            <person name="Hytonen T."/>
            <person name="Andres J."/>
            <person name="Pham M."/>
            <person name="Weisz D."/>
            <person name="Mascagni F."/>
            <person name="Usai G."/>
            <person name="Natali L."/>
            <person name="Bassil N."/>
            <person name="Fernandez G.E."/>
            <person name="Lomsadze A."/>
            <person name="Armour M."/>
            <person name="Olukolu B."/>
            <person name="Poorten T."/>
            <person name="Britton C."/>
            <person name="Davik J."/>
            <person name="Ashrafi H."/>
            <person name="Aiden E.L."/>
            <person name="Borodovsky M."/>
            <person name="Worthington M."/>
        </authorList>
    </citation>
    <scope>NUCLEOTIDE SEQUENCE [LARGE SCALE GENOMIC DNA]</scope>
    <source>
        <strain evidence="5">PI 553951</strain>
    </source>
</reference>
<dbReference type="AlphaFoldDB" id="A0AAW1Y380"/>
<evidence type="ECO:0000256" key="1">
    <source>
        <dbReference type="ARBA" id="ARBA00023315"/>
    </source>
</evidence>
<protein>
    <recommendedName>
        <fullName evidence="4">FAE domain-containing protein</fullName>
    </recommendedName>
</protein>
<keyword evidence="3" id="KW-0812">Transmembrane</keyword>
<dbReference type="SUPFAM" id="SSF53901">
    <property type="entry name" value="Thiolase-like"/>
    <property type="match status" value="1"/>
</dbReference>
<comment type="caution">
    <text evidence="5">The sequence shown here is derived from an EMBL/GenBank/DDBJ whole genome shotgun (WGS) entry which is preliminary data.</text>
</comment>
<feature type="transmembrane region" description="Helical" evidence="3">
    <location>
        <begin position="35"/>
        <end position="53"/>
    </location>
</feature>
<dbReference type="Proteomes" id="UP001457282">
    <property type="component" value="Unassembled WGS sequence"/>
</dbReference>
<keyword evidence="6" id="KW-1185">Reference proteome</keyword>
<dbReference type="GO" id="GO:0006633">
    <property type="term" value="P:fatty acid biosynthetic process"/>
    <property type="evidence" value="ECO:0007669"/>
    <property type="project" value="InterPro"/>
</dbReference>
<keyword evidence="3" id="KW-1133">Transmembrane helix</keyword>
<evidence type="ECO:0000313" key="5">
    <source>
        <dbReference type="EMBL" id="KAK9943726.1"/>
    </source>
</evidence>
<evidence type="ECO:0000256" key="2">
    <source>
        <dbReference type="ARBA" id="ARBA00047375"/>
    </source>
</evidence>
<gene>
    <name evidence="5" type="ORF">M0R45_009327</name>
</gene>
<comment type="catalytic activity">
    <reaction evidence="2">
        <text>a very-long-chain acyl-CoA + malonyl-CoA + H(+) = a very-long-chain 3-oxoacyl-CoA + CO2 + CoA</text>
        <dbReference type="Rhea" id="RHEA:32727"/>
        <dbReference type="ChEBI" id="CHEBI:15378"/>
        <dbReference type="ChEBI" id="CHEBI:16526"/>
        <dbReference type="ChEBI" id="CHEBI:57287"/>
        <dbReference type="ChEBI" id="CHEBI:57384"/>
        <dbReference type="ChEBI" id="CHEBI:90725"/>
        <dbReference type="ChEBI" id="CHEBI:90736"/>
        <dbReference type="EC" id="2.3.1.199"/>
    </reaction>
</comment>
<evidence type="ECO:0000313" key="6">
    <source>
        <dbReference type="Proteomes" id="UP001457282"/>
    </source>
</evidence>
<dbReference type="EMBL" id="JBEDUW010000002">
    <property type="protein sequence ID" value="KAK9943726.1"/>
    <property type="molecule type" value="Genomic_DNA"/>
</dbReference>
<dbReference type="GO" id="GO:0016020">
    <property type="term" value="C:membrane"/>
    <property type="evidence" value="ECO:0007669"/>
    <property type="project" value="InterPro"/>
</dbReference>
<organism evidence="5 6">
    <name type="scientific">Rubus argutus</name>
    <name type="common">Southern blackberry</name>
    <dbReference type="NCBI Taxonomy" id="59490"/>
    <lineage>
        <taxon>Eukaryota</taxon>
        <taxon>Viridiplantae</taxon>
        <taxon>Streptophyta</taxon>
        <taxon>Embryophyta</taxon>
        <taxon>Tracheophyta</taxon>
        <taxon>Spermatophyta</taxon>
        <taxon>Magnoliopsida</taxon>
        <taxon>eudicotyledons</taxon>
        <taxon>Gunneridae</taxon>
        <taxon>Pentapetalae</taxon>
        <taxon>rosids</taxon>
        <taxon>fabids</taxon>
        <taxon>Rosales</taxon>
        <taxon>Rosaceae</taxon>
        <taxon>Rosoideae</taxon>
        <taxon>Rosoideae incertae sedis</taxon>
        <taxon>Rubus</taxon>
    </lineage>
</organism>
<dbReference type="Gene3D" id="3.40.47.10">
    <property type="match status" value="1"/>
</dbReference>
<feature type="transmembrane region" description="Helical" evidence="3">
    <location>
        <begin position="12"/>
        <end position="29"/>
    </location>
</feature>
<keyword evidence="1" id="KW-0808">Transferase</keyword>
<proteinExistence type="predicted"/>
<dbReference type="Pfam" id="PF08392">
    <property type="entry name" value="FAE1_CUT1_RppA"/>
    <property type="match status" value="1"/>
</dbReference>
<sequence length="191" mass="21365">MKSSSHIKSLQASLLAVLLIILTLLHLPFSYPMATLSNLSCIWLMFISSLYYYSSRPNPIFLLDFSCFKPDPNQKCNLQSSETFVHRTNRFTNESEEFMRKIFLKSGLGEETYAPKFVFQSNPEANLASAMDESQQGMFSALSSLLSKTGIHPSRIDALIVTSGSFSPVPSLSSLIVNRLKLKTGRKKPTI</sequence>
<dbReference type="GO" id="GO:0009922">
    <property type="term" value="F:fatty acid elongase activity"/>
    <property type="evidence" value="ECO:0007669"/>
    <property type="project" value="UniProtKB-EC"/>
</dbReference>
<feature type="domain" description="FAE" evidence="4">
    <location>
        <begin position="53"/>
        <end position="184"/>
    </location>
</feature>
<evidence type="ECO:0000259" key="4">
    <source>
        <dbReference type="Pfam" id="PF08392"/>
    </source>
</evidence>
<dbReference type="InterPro" id="IPR016039">
    <property type="entry name" value="Thiolase-like"/>
</dbReference>
<evidence type="ECO:0000256" key="3">
    <source>
        <dbReference type="SAM" id="Phobius"/>
    </source>
</evidence>
<dbReference type="PANTHER" id="PTHR31561">
    <property type="entry name" value="3-KETOACYL-COA SYNTHASE"/>
    <property type="match status" value="1"/>
</dbReference>
<accession>A0AAW1Y380</accession>